<sequence length="139" mass="14975">MCMVSGNIDLSVGTFIALFGVTLAGLSLEIGWLPAFVIALTLAIVWGLLNAFLVTKGVGISVIVTLSTSFIARGFVYIYTKGKPFFAFPMPYAFLGQEDLGPVPWSLITMAVVALLVHYILQYTPTGRHIYARGGNLEA</sequence>
<dbReference type="InterPro" id="IPR001851">
    <property type="entry name" value="ABC_transp_permease"/>
</dbReference>
<evidence type="ECO:0000256" key="1">
    <source>
        <dbReference type="ARBA" id="ARBA00004651"/>
    </source>
</evidence>
<evidence type="ECO:0000256" key="5">
    <source>
        <dbReference type="ARBA" id="ARBA00023136"/>
    </source>
</evidence>
<dbReference type="PANTHER" id="PTHR32196">
    <property type="entry name" value="ABC TRANSPORTER PERMEASE PROTEIN YPHD-RELATED-RELATED"/>
    <property type="match status" value="1"/>
</dbReference>
<name>X0WI17_9ZZZZ</name>
<reference evidence="7" key="1">
    <citation type="journal article" date="2014" name="Front. Microbiol.">
        <title>High frequency of phylogenetically diverse reductive dehalogenase-homologous genes in deep subseafloor sedimentary metagenomes.</title>
        <authorList>
            <person name="Kawai M."/>
            <person name="Futagami T."/>
            <person name="Toyoda A."/>
            <person name="Takaki Y."/>
            <person name="Nishi S."/>
            <person name="Hori S."/>
            <person name="Arai W."/>
            <person name="Tsubouchi T."/>
            <person name="Morono Y."/>
            <person name="Uchiyama I."/>
            <person name="Ito T."/>
            <person name="Fujiyama A."/>
            <person name="Inagaki F."/>
            <person name="Takami H."/>
        </authorList>
    </citation>
    <scope>NUCLEOTIDE SEQUENCE</scope>
    <source>
        <strain evidence="7">Expedition CK06-06</strain>
    </source>
</reference>
<evidence type="ECO:0000256" key="4">
    <source>
        <dbReference type="ARBA" id="ARBA00022989"/>
    </source>
</evidence>
<keyword evidence="2" id="KW-1003">Cell membrane</keyword>
<protein>
    <recommendedName>
        <fullName evidence="8">ABC transporter permease</fullName>
    </recommendedName>
</protein>
<dbReference type="Pfam" id="PF02653">
    <property type="entry name" value="BPD_transp_2"/>
    <property type="match status" value="1"/>
</dbReference>
<keyword evidence="4 6" id="KW-1133">Transmembrane helix</keyword>
<dbReference type="EMBL" id="BARS01035820">
    <property type="protein sequence ID" value="GAG22847.1"/>
    <property type="molecule type" value="Genomic_DNA"/>
</dbReference>
<accession>X0WI17</accession>
<keyword evidence="3 6" id="KW-0812">Transmembrane</keyword>
<comment type="caution">
    <text evidence="7">The sequence shown here is derived from an EMBL/GenBank/DDBJ whole genome shotgun (WGS) entry which is preliminary data.</text>
</comment>
<comment type="subcellular location">
    <subcellularLocation>
        <location evidence="1">Cell membrane</location>
        <topology evidence="1">Multi-pass membrane protein</topology>
    </subcellularLocation>
</comment>
<proteinExistence type="predicted"/>
<dbReference type="GO" id="GO:0005886">
    <property type="term" value="C:plasma membrane"/>
    <property type="evidence" value="ECO:0007669"/>
    <property type="project" value="UniProtKB-SubCell"/>
</dbReference>
<feature type="transmembrane region" description="Helical" evidence="6">
    <location>
        <begin position="32"/>
        <end position="53"/>
    </location>
</feature>
<feature type="transmembrane region" description="Helical" evidence="6">
    <location>
        <begin position="7"/>
        <end position="26"/>
    </location>
</feature>
<evidence type="ECO:0000256" key="2">
    <source>
        <dbReference type="ARBA" id="ARBA00022475"/>
    </source>
</evidence>
<evidence type="ECO:0000256" key="6">
    <source>
        <dbReference type="SAM" id="Phobius"/>
    </source>
</evidence>
<evidence type="ECO:0000313" key="7">
    <source>
        <dbReference type="EMBL" id="GAG22847.1"/>
    </source>
</evidence>
<feature type="non-terminal residue" evidence="7">
    <location>
        <position position="139"/>
    </location>
</feature>
<organism evidence="7">
    <name type="scientific">marine sediment metagenome</name>
    <dbReference type="NCBI Taxonomy" id="412755"/>
    <lineage>
        <taxon>unclassified sequences</taxon>
        <taxon>metagenomes</taxon>
        <taxon>ecological metagenomes</taxon>
    </lineage>
</organism>
<keyword evidence="5 6" id="KW-0472">Membrane</keyword>
<feature type="transmembrane region" description="Helical" evidence="6">
    <location>
        <begin position="60"/>
        <end position="80"/>
    </location>
</feature>
<feature type="transmembrane region" description="Helical" evidence="6">
    <location>
        <begin position="100"/>
        <end position="121"/>
    </location>
</feature>
<gene>
    <name evidence="7" type="ORF">S01H1_55133</name>
</gene>
<evidence type="ECO:0000256" key="3">
    <source>
        <dbReference type="ARBA" id="ARBA00022692"/>
    </source>
</evidence>
<dbReference type="AlphaFoldDB" id="X0WI17"/>
<dbReference type="GO" id="GO:0022857">
    <property type="term" value="F:transmembrane transporter activity"/>
    <property type="evidence" value="ECO:0007669"/>
    <property type="project" value="InterPro"/>
</dbReference>
<evidence type="ECO:0008006" key="8">
    <source>
        <dbReference type="Google" id="ProtNLM"/>
    </source>
</evidence>